<protein>
    <submittedName>
        <fullName evidence="1">Uncharacterized protein</fullName>
    </submittedName>
</protein>
<name>A0A1R3FYR2_9ROSI</name>
<organism evidence="1 2">
    <name type="scientific">Corchorus olitorius</name>
    <dbReference type="NCBI Taxonomy" id="93759"/>
    <lineage>
        <taxon>Eukaryota</taxon>
        <taxon>Viridiplantae</taxon>
        <taxon>Streptophyta</taxon>
        <taxon>Embryophyta</taxon>
        <taxon>Tracheophyta</taxon>
        <taxon>Spermatophyta</taxon>
        <taxon>Magnoliopsida</taxon>
        <taxon>eudicotyledons</taxon>
        <taxon>Gunneridae</taxon>
        <taxon>Pentapetalae</taxon>
        <taxon>rosids</taxon>
        <taxon>malvids</taxon>
        <taxon>Malvales</taxon>
        <taxon>Malvaceae</taxon>
        <taxon>Grewioideae</taxon>
        <taxon>Apeibeae</taxon>
        <taxon>Corchorus</taxon>
    </lineage>
</organism>
<reference evidence="2" key="1">
    <citation type="submission" date="2013-09" db="EMBL/GenBank/DDBJ databases">
        <title>Corchorus olitorius genome sequencing.</title>
        <authorList>
            <person name="Alam M."/>
            <person name="Haque M.S."/>
            <person name="Islam M.S."/>
            <person name="Emdad E.M."/>
            <person name="Islam M.M."/>
            <person name="Ahmed B."/>
            <person name="Halim A."/>
            <person name="Hossen Q.M.M."/>
            <person name="Hossain M.Z."/>
            <person name="Ahmed R."/>
            <person name="Khan M.M."/>
            <person name="Islam R."/>
            <person name="Rashid M.M."/>
            <person name="Khan S.A."/>
            <person name="Rahman M.S."/>
            <person name="Alam M."/>
            <person name="Yahiya A.S."/>
            <person name="Khan M.S."/>
            <person name="Azam M.S."/>
            <person name="Haque T."/>
            <person name="Lashkar M.Z.H."/>
            <person name="Akhand A.I."/>
            <person name="Morshed G."/>
            <person name="Roy S."/>
            <person name="Uddin K.S."/>
            <person name="Rabeya T."/>
            <person name="Hossain A.S."/>
            <person name="Chowdhury A."/>
            <person name="Snigdha A.R."/>
            <person name="Mortoza M.S."/>
            <person name="Matin S.A."/>
            <person name="Hoque S.M.E."/>
            <person name="Islam M.K."/>
            <person name="Roy D.K."/>
            <person name="Haider R."/>
            <person name="Moosa M.M."/>
            <person name="Elias S.M."/>
            <person name="Hasan A.M."/>
            <person name="Jahan S."/>
            <person name="Shafiuddin M."/>
            <person name="Mahmood N."/>
            <person name="Shommy N.S."/>
        </authorList>
    </citation>
    <scope>NUCLEOTIDE SEQUENCE [LARGE SCALE GENOMIC DNA]</scope>
    <source>
        <strain evidence="2">cv. O-4</strain>
    </source>
</reference>
<dbReference type="Proteomes" id="UP000187203">
    <property type="component" value="Unassembled WGS sequence"/>
</dbReference>
<accession>A0A1R3FYR2</accession>
<comment type="caution">
    <text evidence="1">The sequence shown here is derived from an EMBL/GenBank/DDBJ whole genome shotgun (WGS) entry which is preliminary data.</text>
</comment>
<gene>
    <name evidence="1" type="ORF">COLO4_37857</name>
</gene>
<proteinExistence type="predicted"/>
<dbReference type="AlphaFoldDB" id="A0A1R3FYR2"/>
<evidence type="ECO:0000313" key="1">
    <source>
        <dbReference type="EMBL" id="OMO50969.1"/>
    </source>
</evidence>
<sequence length="56" mass="5876">MIWGAVSLILRKGGQFLKEEMEKSLSGVFGTGSRSKLSPVRWSRHGAISGGGVGGD</sequence>
<dbReference type="EMBL" id="AWUE01024371">
    <property type="protein sequence ID" value="OMO50969.1"/>
    <property type="molecule type" value="Genomic_DNA"/>
</dbReference>
<keyword evidence="2" id="KW-1185">Reference proteome</keyword>
<evidence type="ECO:0000313" key="2">
    <source>
        <dbReference type="Proteomes" id="UP000187203"/>
    </source>
</evidence>